<keyword evidence="4 12" id="KW-0210">Decarboxylase</keyword>
<dbReference type="EC" id="4.1.1.65" evidence="12"/>
<dbReference type="Proteomes" id="UP000518300">
    <property type="component" value="Unassembled WGS sequence"/>
</dbReference>
<evidence type="ECO:0000256" key="2">
    <source>
        <dbReference type="ARBA" id="ARBA00022475"/>
    </source>
</evidence>
<comment type="catalytic activity">
    <reaction evidence="12">
        <text>a 1,2-diacyl-sn-glycero-3-phospho-L-serine + H(+) = a 1,2-diacyl-sn-glycero-3-phosphoethanolamine + CO2</text>
        <dbReference type="Rhea" id="RHEA:20828"/>
        <dbReference type="ChEBI" id="CHEBI:15378"/>
        <dbReference type="ChEBI" id="CHEBI:16526"/>
        <dbReference type="ChEBI" id="CHEBI:57262"/>
        <dbReference type="ChEBI" id="CHEBI:64612"/>
        <dbReference type="EC" id="4.1.1.65"/>
    </reaction>
</comment>
<sequence>MNEQTFMKLMQLLPKSALSTVVGMATRLPAPAPVHRMAMKAFAKAYNVDMEEAEHALERYPTFAEFFTRGLKPGLRPIDPGEKVVVSPVDGRVSQVGYSDQGRCLQAKGIEYTVDELLGDKEAAKPFHGGAWTTIYLSPRDYHRIHAPLGGTITGYAYIPGEFWPVNPASVKNKQSLFCVNERLVTYLDTVAGKCAVVKVGATCVSRIKAAYDEVITHTGKPGKVHKYDSGFQVEKGGELGRFEMGSTVILLFEPQRVIWDDSLKEEAEVRMGRRIGVIK</sequence>
<dbReference type="NCBIfam" id="TIGR00163">
    <property type="entry name" value="PS_decarb"/>
    <property type="match status" value="1"/>
</dbReference>
<evidence type="ECO:0000256" key="10">
    <source>
        <dbReference type="ARBA" id="ARBA00023264"/>
    </source>
</evidence>
<protein>
    <recommendedName>
        <fullName evidence="12">Phosphatidylserine decarboxylase proenzyme</fullName>
        <ecNumber evidence="12">4.1.1.65</ecNumber>
    </recommendedName>
    <component>
        <recommendedName>
            <fullName evidence="12">Phosphatidylserine decarboxylase alpha chain</fullName>
        </recommendedName>
    </component>
    <component>
        <recommendedName>
            <fullName evidence="12">Phosphatidylserine decarboxylase beta chain</fullName>
        </recommendedName>
    </component>
</protein>
<comment type="subunit">
    <text evidence="12">Heterodimer of a large membrane-associated beta subunit and a small pyruvoyl-containing alpha subunit.</text>
</comment>
<keyword evidence="6 12" id="KW-0472">Membrane</keyword>
<dbReference type="GO" id="GO:0004609">
    <property type="term" value="F:phosphatidylserine decarboxylase activity"/>
    <property type="evidence" value="ECO:0007669"/>
    <property type="project" value="UniProtKB-UniRule"/>
</dbReference>
<dbReference type="PANTHER" id="PTHR10067">
    <property type="entry name" value="PHOSPHATIDYLSERINE DECARBOXYLASE"/>
    <property type="match status" value="1"/>
</dbReference>
<feature type="site" description="Cleavage (non-hydrolytic); by autocatalysis" evidence="12">
    <location>
        <begin position="246"/>
        <end position="247"/>
    </location>
</feature>
<keyword evidence="10 12" id="KW-1208">Phospholipid metabolism</keyword>
<evidence type="ECO:0000256" key="3">
    <source>
        <dbReference type="ARBA" id="ARBA00022516"/>
    </source>
</evidence>
<feature type="active site" description="Charge relay system; for autoendoproteolytic cleavage activity" evidence="12">
    <location>
        <position position="90"/>
    </location>
</feature>
<evidence type="ECO:0000256" key="7">
    <source>
        <dbReference type="ARBA" id="ARBA00023145"/>
    </source>
</evidence>
<evidence type="ECO:0000313" key="14">
    <source>
        <dbReference type="Proteomes" id="UP000518300"/>
    </source>
</evidence>
<dbReference type="RefSeq" id="WP_169351385.1">
    <property type="nucleotide sequence ID" value="NZ_JABBJJ010000398.1"/>
</dbReference>
<feature type="active site" description="Charge relay system; for autoendoproteolytic cleavage activity" evidence="12">
    <location>
        <position position="146"/>
    </location>
</feature>
<dbReference type="AlphaFoldDB" id="A0A848LXY7"/>
<evidence type="ECO:0000256" key="1">
    <source>
        <dbReference type="ARBA" id="ARBA00005189"/>
    </source>
</evidence>
<dbReference type="PANTHER" id="PTHR10067:SF6">
    <property type="entry name" value="PHOSPHATIDYLSERINE DECARBOXYLASE PROENZYME, MITOCHONDRIAL"/>
    <property type="match status" value="1"/>
</dbReference>
<evidence type="ECO:0000256" key="8">
    <source>
        <dbReference type="ARBA" id="ARBA00023209"/>
    </source>
</evidence>
<comment type="subcellular location">
    <subcellularLocation>
        <location evidence="12">Cell membrane</location>
        <topology evidence="12">Peripheral membrane protein</topology>
    </subcellularLocation>
</comment>
<evidence type="ECO:0000256" key="6">
    <source>
        <dbReference type="ARBA" id="ARBA00023136"/>
    </source>
</evidence>
<comment type="cofactor">
    <cofactor evidence="12">
        <name>pyruvate</name>
        <dbReference type="ChEBI" id="CHEBI:15361"/>
    </cofactor>
    <text evidence="12">Binds 1 pyruvoyl group covalently per subunit.</text>
</comment>
<accession>A0A848LXY7</accession>
<keyword evidence="8 12" id="KW-0594">Phospholipid biosynthesis</keyword>
<feature type="active site" description="Schiff-base intermediate with substrate; via pyruvic acid; for decarboxylase activity" evidence="12">
    <location>
        <position position="247"/>
    </location>
</feature>
<evidence type="ECO:0000256" key="12">
    <source>
        <dbReference type="HAMAP-Rule" id="MF_00662"/>
    </source>
</evidence>
<comment type="similarity">
    <text evidence="12">Belongs to the phosphatidylserine decarboxylase family. PSD-B subfamily. Prokaryotic type I sub-subfamily.</text>
</comment>
<comment type="PTM">
    <text evidence="12">Is synthesized initially as an inactive proenzyme. Formation of the active enzyme involves a self-maturation process in which the active site pyruvoyl group is generated from an internal serine residue via an autocatalytic post-translational modification. Two non-identical subunits are generated from the proenzyme in this reaction, and the pyruvate is formed at the N-terminus of the alpha chain, which is derived from the carboxyl end of the proenzyme. The autoendoproteolytic cleavage occurs by a canonical serine protease mechanism, in which the side chain hydroxyl group of the serine supplies its oxygen atom to form the C-terminus of the beta chain, while the remainder of the serine residue undergoes an oxidative deamination to produce ammonia and the pyruvoyl prosthetic group on the alpha chain. During this reaction, the Ser that is part of the protease active site of the proenzyme becomes the pyruvoyl prosthetic group, which constitutes an essential element of the active site of the mature decarboxylase.</text>
</comment>
<dbReference type="InterPro" id="IPR033177">
    <property type="entry name" value="PSD-B"/>
</dbReference>
<comment type="pathway">
    <text evidence="12">Phospholipid metabolism; phosphatidylethanolamine biosynthesis; phosphatidylethanolamine from CDP-diacylglycerol: step 2/2.</text>
</comment>
<dbReference type="HAMAP" id="MF_00662">
    <property type="entry name" value="PS_decarb_PSD_B_type1"/>
    <property type="match status" value="1"/>
</dbReference>
<keyword evidence="9 12" id="KW-0456">Lyase</keyword>
<dbReference type="GO" id="GO:0005886">
    <property type="term" value="C:plasma membrane"/>
    <property type="evidence" value="ECO:0007669"/>
    <property type="project" value="UniProtKB-SubCell"/>
</dbReference>
<dbReference type="GO" id="GO:0006646">
    <property type="term" value="P:phosphatidylethanolamine biosynthetic process"/>
    <property type="evidence" value="ECO:0007669"/>
    <property type="project" value="UniProtKB-UniRule"/>
</dbReference>
<proteinExistence type="inferred from homology"/>
<feature type="modified residue" description="Pyruvic acid (Ser); by autocatalysis" evidence="12">
    <location>
        <position position="247"/>
    </location>
</feature>
<evidence type="ECO:0000256" key="11">
    <source>
        <dbReference type="ARBA" id="ARBA00023317"/>
    </source>
</evidence>
<feature type="active site" description="Charge relay system; for autoendoproteolytic cleavage activity" evidence="12">
    <location>
        <position position="247"/>
    </location>
</feature>
<comment type="function">
    <text evidence="12">Catalyzes the formation of phosphatidylethanolamine (PtdEtn) from phosphatidylserine (PtdSer).</text>
</comment>
<dbReference type="UniPathway" id="UPA00558">
    <property type="reaction ID" value="UER00616"/>
</dbReference>
<keyword evidence="5 12" id="KW-0443">Lipid metabolism</keyword>
<keyword evidence="2 12" id="KW-1003">Cell membrane</keyword>
<feature type="chain" id="PRO_5033184576" description="Phosphatidylserine decarboxylase beta chain" evidence="12">
    <location>
        <begin position="1"/>
        <end position="246"/>
    </location>
</feature>
<evidence type="ECO:0000313" key="13">
    <source>
        <dbReference type="EMBL" id="NMO22233.1"/>
    </source>
</evidence>
<organism evidence="13 14">
    <name type="scientific">Pyxidicoccus fallax</name>
    <dbReference type="NCBI Taxonomy" id="394095"/>
    <lineage>
        <taxon>Bacteria</taxon>
        <taxon>Pseudomonadati</taxon>
        <taxon>Myxococcota</taxon>
        <taxon>Myxococcia</taxon>
        <taxon>Myxococcales</taxon>
        <taxon>Cystobacterineae</taxon>
        <taxon>Myxococcaceae</taxon>
        <taxon>Pyxidicoccus</taxon>
    </lineage>
</organism>
<reference evidence="13 14" key="1">
    <citation type="submission" date="2020-04" db="EMBL/GenBank/DDBJ databases">
        <title>Draft genome of Pyxidicoccus fallax type strain.</title>
        <authorList>
            <person name="Whitworth D.E."/>
        </authorList>
    </citation>
    <scope>NUCLEOTIDE SEQUENCE [LARGE SCALE GENOMIC DNA]</scope>
    <source>
        <strain evidence="13 14">DSM 14698</strain>
    </source>
</reference>
<keyword evidence="7 12" id="KW-0865">Zymogen</keyword>
<dbReference type="InterPro" id="IPR033178">
    <property type="entry name" value="PSD_type1_pro"/>
</dbReference>
<evidence type="ECO:0000256" key="5">
    <source>
        <dbReference type="ARBA" id="ARBA00023098"/>
    </source>
</evidence>
<dbReference type="EMBL" id="JABBJJ010000398">
    <property type="protein sequence ID" value="NMO22233.1"/>
    <property type="molecule type" value="Genomic_DNA"/>
</dbReference>
<gene>
    <name evidence="12 13" type="primary">psd</name>
    <name evidence="13" type="ORF">HG543_46360</name>
</gene>
<keyword evidence="14" id="KW-1185">Reference proteome</keyword>
<comment type="pathway">
    <text evidence="1">Lipid metabolism.</text>
</comment>
<evidence type="ECO:0000256" key="4">
    <source>
        <dbReference type="ARBA" id="ARBA00022793"/>
    </source>
</evidence>
<feature type="chain" id="PRO_5033184577" description="Phosphatidylserine decarboxylase alpha chain" evidence="12">
    <location>
        <begin position="247"/>
        <end position="280"/>
    </location>
</feature>
<evidence type="ECO:0000256" key="9">
    <source>
        <dbReference type="ARBA" id="ARBA00023239"/>
    </source>
</evidence>
<dbReference type="InterPro" id="IPR003817">
    <property type="entry name" value="PS_Dcarbxylase"/>
</dbReference>
<keyword evidence="3 12" id="KW-0444">Lipid biosynthesis</keyword>
<keyword evidence="11 12" id="KW-0670">Pyruvate</keyword>
<comment type="caution">
    <text evidence="13">The sequence shown here is derived from an EMBL/GenBank/DDBJ whole genome shotgun (WGS) entry which is preliminary data.</text>
</comment>
<name>A0A848LXY7_9BACT</name>
<dbReference type="Pfam" id="PF02666">
    <property type="entry name" value="PS_Dcarbxylase"/>
    <property type="match status" value="1"/>
</dbReference>